<feature type="signal peptide" evidence="1">
    <location>
        <begin position="1"/>
        <end position="37"/>
    </location>
</feature>
<organism evidence="2 3">
    <name type="scientific">Ceratodon purpureus</name>
    <name type="common">Fire moss</name>
    <name type="synonym">Dicranum purpureum</name>
    <dbReference type="NCBI Taxonomy" id="3225"/>
    <lineage>
        <taxon>Eukaryota</taxon>
        <taxon>Viridiplantae</taxon>
        <taxon>Streptophyta</taxon>
        <taxon>Embryophyta</taxon>
        <taxon>Bryophyta</taxon>
        <taxon>Bryophytina</taxon>
        <taxon>Bryopsida</taxon>
        <taxon>Dicranidae</taxon>
        <taxon>Pseudoditrichales</taxon>
        <taxon>Ditrichaceae</taxon>
        <taxon>Ceratodon</taxon>
    </lineage>
</organism>
<name>A0A8T0GLF3_CERPU</name>
<evidence type="ECO:0000256" key="1">
    <source>
        <dbReference type="SAM" id="SignalP"/>
    </source>
</evidence>
<accession>A0A8T0GLF3</accession>
<evidence type="ECO:0008006" key="4">
    <source>
        <dbReference type="Google" id="ProtNLM"/>
    </source>
</evidence>
<evidence type="ECO:0000313" key="3">
    <source>
        <dbReference type="Proteomes" id="UP000822688"/>
    </source>
</evidence>
<sequence length="80" mass="8899">MRHTSHLRFRCGSGRSALRMCLGQILAWMSVIVQVGAISLSSTPGQTVWCETIVPNAVSCFQGRGLKEKQTLVHRTTRTR</sequence>
<dbReference type="AlphaFoldDB" id="A0A8T0GLF3"/>
<dbReference type="EMBL" id="CM026431">
    <property type="protein sequence ID" value="KAG0559823.1"/>
    <property type="molecule type" value="Genomic_DNA"/>
</dbReference>
<gene>
    <name evidence="2" type="ORF">KC19_10G132100</name>
</gene>
<comment type="caution">
    <text evidence="2">The sequence shown here is derived from an EMBL/GenBank/DDBJ whole genome shotgun (WGS) entry which is preliminary data.</text>
</comment>
<keyword evidence="1" id="KW-0732">Signal</keyword>
<proteinExistence type="predicted"/>
<reference evidence="2" key="1">
    <citation type="submission" date="2020-06" db="EMBL/GenBank/DDBJ databases">
        <title>WGS assembly of Ceratodon purpureus strain R40.</title>
        <authorList>
            <person name="Carey S.B."/>
            <person name="Jenkins J."/>
            <person name="Shu S."/>
            <person name="Lovell J.T."/>
            <person name="Sreedasyam A."/>
            <person name="Maumus F."/>
            <person name="Tiley G.P."/>
            <person name="Fernandez-Pozo N."/>
            <person name="Barry K."/>
            <person name="Chen C."/>
            <person name="Wang M."/>
            <person name="Lipzen A."/>
            <person name="Daum C."/>
            <person name="Saski C.A."/>
            <person name="Payton A.C."/>
            <person name="Mcbreen J.C."/>
            <person name="Conrad R.E."/>
            <person name="Kollar L.M."/>
            <person name="Olsson S."/>
            <person name="Huttunen S."/>
            <person name="Landis J.B."/>
            <person name="Wickett N.J."/>
            <person name="Johnson M.G."/>
            <person name="Rensing S.A."/>
            <person name="Grimwood J."/>
            <person name="Schmutz J."/>
            <person name="Mcdaniel S.F."/>
        </authorList>
    </citation>
    <scope>NUCLEOTIDE SEQUENCE</scope>
    <source>
        <strain evidence="2">R40</strain>
    </source>
</reference>
<keyword evidence="3" id="KW-1185">Reference proteome</keyword>
<dbReference type="Proteomes" id="UP000822688">
    <property type="component" value="Chromosome 10"/>
</dbReference>
<feature type="chain" id="PRO_5035816526" description="Secreted protein" evidence="1">
    <location>
        <begin position="38"/>
        <end position="80"/>
    </location>
</feature>
<protein>
    <recommendedName>
        <fullName evidence="4">Secreted protein</fullName>
    </recommendedName>
</protein>
<evidence type="ECO:0000313" key="2">
    <source>
        <dbReference type="EMBL" id="KAG0559823.1"/>
    </source>
</evidence>